<keyword evidence="1" id="KW-0732">Signal</keyword>
<proteinExistence type="predicted"/>
<feature type="signal peptide" evidence="1">
    <location>
        <begin position="1"/>
        <end position="21"/>
    </location>
</feature>
<evidence type="ECO:0000313" key="3">
    <source>
        <dbReference type="Proteomes" id="UP000184480"/>
    </source>
</evidence>
<dbReference type="RefSeq" id="WP_062179717.1">
    <property type="nucleotide sequence ID" value="NZ_BBXL01000008.1"/>
</dbReference>
<evidence type="ECO:0000313" key="2">
    <source>
        <dbReference type="EMBL" id="SHF69350.1"/>
    </source>
</evidence>
<evidence type="ECO:0000256" key="1">
    <source>
        <dbReference type="SAM" id="SignalP"/>
    </source>
</evidence>
<accession>A0A1M5DQV7</accession>
<dbReference type="InterPro" id="IPR036249">
    <property type="entry name" value="Thioredoxin-like_sf"/>
</dbReference>
<evidence type="ECO:0008006" key="4">
    <source>
        <dbReference type="Google" id="ProtNLM"/>
    </source>
</evidence>
<feature type="chain" id="PRO_5009909619" description="Peroxiredoxin" evidence="1">
    <location>
        <begin position="22"/>
        <end position="169"/>
    </location>
</feature>
<protein>
    <recommendedName>
        <fullName evidence="4">Peroxiredoxin</fullName>
    </recommendedName>
</protein>
<dbReference type="STRING" id="1346286.SAMN05444362_10926"/>
<reference evidence="3" key="1">
    <citation type="submission" date="2016-11" db="EMBL/GenBank/DDBJ databases">
        <authorList>
            <person name="Varghese N."/>
            <person name="Submissions S."/>
        </authorList>
    </citation>
    <scope>NUCLEOTIDE SEQUENCE [LARGE SCALE GENOMIC DNA]</scope>
    <source>
        <strain evidence="3">DSM 27370</strain>
    </source>
</reference>
<organism evidence="2 3">
    <name type="scientific">Dysgonomonas macrotermitis</name>
    <dbReference type="NCBI Taxonomy" id="1346286"/>
    <lineage>
        <taxon>Bacteria</taxon>
        <taxon>Pseudomonadati</taxon>
        <taxon>Bacteroidota</taxon>
        <taxon>Bacteroidia</taxon>
        <taxon>Bacteroidales</taxon>
        <taxon>Dysgonomonadaceae</taxon>
        <taxon>Dysgonomonas</taxon>
    </lineage>
</organism>
<sequence>MKYLKYFLLAGIVLITSSSYTTGTSKVSEGIYPGNLMPDLKLENEEGSKLDLKYLRGVKVLVNFWAAYDADSHMKNVLLWNALKKEKNPLVMVSVAFDRNKAVFEKTLSMDGIDKAYQFLDMNGNDSEIYQKYQLGKGFKNYLIDENGVIIAMNLTPARLNEILENETL</sequence>
<gene>
    <name evidence="2" type="ORF">SAMN05444362_10926</name>
</gene>
<dbReference type="Gene3D" id="3.40.30.10">
    <property type="entry name" value="Glutaredoxin"/>
    <property type="match status" value="1"/>
</dbReference>
<dbReference type="OrthoDB" id="1118748at2"/>
<name>A0A1M5DQV7_9BACT</name>
<dbReference type="EMBL" id="FQUC01000009">
    <property type="protein sequence ID" value="SHF69350.1"/>
    <property type="molecule type" value="Genomic_DNA"/>
</dbReference>
<keyword evidence="3" id="KW-1185">Reference proteome</keyword>
<dbReference type="Proteomes" id="UP000184480">
    <property type="component" value="Unassembled WGS sequence"/>
</dbReference>
<dbReference type="AlphaFoldDB" id="A0A1M5DQV7"/>
<dbReference type="SUPFAM" id="SSF52833">
    <property type="entry name" value="Thioredoxin-like"/>
    <property type="match status" value="1"/>
</dbReference>